<evidence type="ECO:0000256" key="4">
    <source>
        <dbReference type="ARBA" id="ARBA00023274"/>
    </source>
</evidence>
<protein>
    <recommendedName>
        <fullName evidence="5">Large ribosomal subunit protein uL30</fullName>
    </recommendedName>
</protein>
<dbReference type="EMBL" id="CP068073">
    <property type="protein sequence ID" value="QQS81661.1"/>
    <property type="molecule type" value="Genomic_DNA"/>
</dbReference>
<dbReference type="PIRSF" id="PIRSF002211">
    <property type="entry name" value="Ribosomal_L30_bac-type"/>
    <property type="match status" value="1"/>
</dbReference>
<dbReference type="OrthoDB" id="9812790at2"/>
<name>A0A143PDZ6_9STAP</name>
<dbReference type="Proteomes" id="UP000293854">
    <property type="component" value="Unassembled WGS sequence"/>
</dbReference>
<evidence type="ECO:0000313" key="7">
    <source>
        <dbReference type="EMBL" id="QQS81661.1"/>
    </source>
</evidence>
<dbReference type="Proteomes" id="UP000595942">
    <property type="component" value="Chromosome"/>
</dbReference>
<dbReference type="InterPro" id="IPR036919">
    <property type="entry name" value="Ribo_uL30_ferredoxin-like_sf"/>
</dbReference>
<keyword evidence="3 5" id="KW-0689">Ribosomal protein</keyword>
<reference evidence="7 10" key="2">
    <citation type="submission" date="2021-01" db="EMBL/GenBank/DDBJ databases">
        <title>FDA dAtabase for Regulatory Grade micrObial Sequences (FDA-ARGOS): Supporting development and validation of Infectious Disease Dx tests.</title>
        <authorList>
            <person name="Sproer C."/>
            <person name="Gronow S."/>
            <person name="Severitt S."/>
            <person name="Schroder I."/>
            <person name="Tallon L."/>
            <person name="Sadzewicz L."/>
            <person name="Zhao X."/>
            <person name="Boylan J."/>
            <person name="Ott S."/>
            <person name="Bowen H."/>
            <person name="Vavikolanu K."/>
            <person name="Mehta A."/>
            <person name="Aluvathingal J."/>
            <person name="Nadendla S."/>
            <person name="Lowell S."/>
            <person name="Myers T."/>
            <person name="Yan Y."/>
            <person name="Sichtig H."/>
        </authorList>
    </citation>
    <scope>NUCLEOTIDE SEQUENCE [LARGE SCALE GENOMIC DNA]</scope>
    <source>
        <strain evidence="7 10">FDAARGOS_1148</strain>
    </source>
</reference>
<sequence length="62" mass="6817">MAKLQVTLTRSVIGRPETQRKTVEALGLKKTNSSVVLEDNDANRGQINKVSHLVTVEEVDAK</sequence>
<dbReference type="SUPFAM" id="SSF55129">
    <property type="entry name" value="Ribosomal protein L30p/L7e"/>
    <property type="match status" value="1"/>
</dbReference>
<gene>
    <name evidence="5 7" type="primary">rpmD</name>
    <name evidence="8" type="ORF">EIG99_05185</name>
    <name evidence="7" type="ORF">I6J05_06930</name>
</gene>
<dbReference type="GO" id="GO:0003735">
    <property type="term" value="F:structural constituent of ribosome"/>
    <property type="evidence" value="ECO:0007669"/>
    <property type="project" value="InterPro"/>
</dbReference>
<accession>A0A143PDZ6</accession>
<evidence type="ECO:0000313" key="9">
    <source>
        <dbReference type="Proteomes" id="UP000293854"/>
    </source>
</evidence>
<evidence type="ECO:0000256" key="2">
    <source>
        <dbReference type="ARBA" id="ARBA00011838"/>
    </source>
</evidence>
<evidence type="ECO:0000313" key="8">
    <source>
        <dbReference type="EMBL" id="RZI02796.1"/>
    </source>
</evidence>
<evidence type="ECO:0000259" key="6">
    <source>
        <dbReference type="Pfam" id="PF00327"/>
    </source>
</evidence>
<organism evidence="8 9">
    <name type="scientific">Staphylococcus condimenti</name>
    <dbReference type="NCBI Taxonomy" id="70255"/>
    <lineage>
        <taxon>Bacteria</taxon>
        <taxon>Bacillati</taxon>
        <taxon>Bacillota</taxon>
        <taxon>Bacilli</taxon>
        <taxon>Bacillales</taxon>
        <taxon>Staphylococcaceae</taxon>
        <taxon>Staphylococcus</taxon>
    </lineage>
</organism>
<evidence type="ECO:0000256" key="1">
    <source>
        <dbReference type="ARBA" id="ARBA00007594"/>
    </source>
</evidence>
<dbReference type="NCBIfam" id="TIGR01308">
    <property type="entry name" value="rpmD_bact"/>
    <property type="match status" value="1"/>
</dbReference>
<dbReference type="HAMAP" id="MF_01371_B">
    <property type="entry name" value="Ribosomal_uL30_B"/>
    <property type="match status" value="1"/>
</dbReference>
<dbReference type="Pfam" id="PF00327">
    <property type="entry name" value="Ribosomal_L30"/>
    <property type="match status" value="1"/>
</dbReference>
<dbReference type="RefSeq" id="WP_047130853.1">
    <property type="nucleotide sequence ID" value="NZ_CP015114.1"/>
</dbReference>
<dbReference type="GO" id="GO:0006412">
    <property type="term" value="P:translation"/>
    <property type="evidence" value="ECO:0007669"/>
    <property type="project" value="UniProtKB-UniRule"/>
</dbReference>
<dbReference type="PANTHER" id="PTHR15892">
    <property type="entry name" value="MITOCHONDRIAL RIBOSOMAL PROTEIN L30"/>
    <property type="match status" value="1"/>
</dbReference>
<dbReference type="KEGG" id="scv:A4G25_11535"/>
<comment type="similarity">
    <text evidence="1 5">Belongs to the universal ribosomal protein uL30 family.</text>
</comment>
<reference evidence="8 9" key="1">
    <citation type="submission" date="2018-11" db="EMBL/GenBank/DDBJ databases">
        <title>Genomic profiling of Staphylococcus species from a Poultry farm system in KwaZulu-Natal, South Africa.</title>
        <authorList>
            <person name="Amoako D.G."/>
            <person name="Somboro A.M."/>
            <person name="Abia A.L.K."/>
            <person name="Bester L.A."/>
            <person name="Essack S.Y."/>
        </authorList>
    </citation>
    <scope>NUCLEOTIDE SEQUENCE [LARGE SCALE GENOMIC DNA]</scope>
    <source>
        <strain evidence="8 9">SA11</strain>
    </source>
</reference>
<dbReference type="GeneID" id="93725990"/>
<dbReference type="CDD" id="cd01658">
    <property type="entry name" value="Ribosomal_L30"/>
    <property type="match status" value="1"/>
</dbReference>
<comment type="subunit">
    <text evidence="2 5">Part of the 50S ribosomal subunit.</text>
</comment>
<proteinExistence type="inferred from homology"/>
<dbReference type="InterPro" id="IPR005996">
    <property type="entry name" value="Ribosomal_uL30_bac-type"/>
</dbReference>
<evidence type="ECO:0000256" key="3">
    <source>
        <dbReference type="ARBA" id="ARBA00022980"/>
    </source>
</evidence>
<dbReference type="EMBL" id="RQTE01000086">
    <property type="protein sequence ID" value="RZI02796.1"/>
    <property type="molecule type" value="Genomic_DNA"/>
</dbReference>
<dbReference type="AlphaFoldDB" id="A0A143PDZ6"/>
<dbReference type="InterPro" id="IPR016082">
    <property type="entry name" value="Ribosomal_uL30_ferredoxin-like"/>
</dbReference>
<dbReference type="PANTHER" id="PTHR15892:SF2">
    <property type="entry name" value="LARGE RIBOSOMAL SUBUNIT PROTEIN UL30M"/>
    <property type="match status" value="1"/>
</dbReference>
<evidence type="ECO:0000313" key="10">
    <source>
        <dbReference type="Proteomes" id="UP000595942"/>
    </source>
</evidence>
<feature type="domain" description="Large ribosomal subunit protein uL30-like ferredoxin-like fold" evidence="6">
    <location>
        <begin position="4"/>
        <end position="54"/>
    </location>
</feature>
<dbReference type="GO" id="GO:0022625">
    <property type="term" value="C:cytosolic large ribosomal subunit"/>
    <property type="evidence" value="ECO:0007669"/>
    <property type="project" value="TreeGrafter"/>
</dbReference>
<dbReference type="FunFam" id="3.30.1390.20:FF:000001">
    <property type="entry name" value="50S ribosomal protein L30"/>
    <property type="match status" value="1"/>
</dbReference>
<keyword evidence="10" id="KW-1185">Reference proteome</keyword>
<dbReference type="Gene3D" id="3.30.1390.20">
    <property type="entry name" value="Ribosomal protein L30, ferredoxin-like fold domain"/>
    <property type="match status" value="1"/>
</dbReference>
<evidence type="ECO:0000256" key="5">
    <source>
        <dbReference type="HAMAP-Rule" id="MF_01371"/>
    </source>
</evidence>
<keyword evidence="4 5" id="KW-0687">Ribonucleoprotein</keyword>